<keyword evidence="2" id="KW-1185">Reference proteome</keyword>
<protein>
    <submittedName>
        <fullName evidence="1">Uncharacterized protein</fullName>
    </submittedName>
</protein>
<reference evidence="1 2" key="1">
    <citation type="submission" date="2017-10" db="EMBL/GenBank/DDBJ databases">
        <title>Bacillus sp. nov., a halophilic bacterium isolated from a Keqin Lake.</title>
        <authorList>
            <person name="Wang H."/>
        </authorList>
    </citation>
    <scope>NUCLEOTIDE SEQUENCE [LARGE SCALE GENOMIC DNA]</scope>
    <source>
        <strain evidence="1 2">KCTC 13187</strain>
    </source>
</reference>
<dbReference type="OrthoDB" id="2364593at2"/>
<gene>
    <name evidence="1" type="ORF">CR203_17985</name>
</gene>
<dbReference type="SUPFAM" id="SSF48452">
    <property type="entry name" value="TPR-like"/>
    <property type="match status" value="1"/>
</dbReference>
<dbReference type="SUPFAM" id="SSF116965">
    <property type="entry name" value="Hypothetical protein MPN330"/>
    <property type="match status" value="1"/>
</dbReference>
<dbReference type="InterPro" id="IPR011990">
    <property type="entry name" value="TPR-like_helical_dom_sf"/>
</dbReference>
<evidence type="ECO:0000313" key="2">
    <source>
        <dbReference type="Proteomes" id="UP000281498"/>
    </source>
</evidence>
<proteinExistence type="predicted"/>
<dbReference type="RefSeq" id="WP_110934962.1">
    <property type="nucleotide sequence ID" value="NZ_KZ614146.1"/>
</dbReference>
<evidence type="ECO:0000313" key="1">
    <source>
        <dbReference type="EMBL" id="RKL65962.1"/>
    </source>
</evidence>
<sequence length="353" mass="40805">MGKQANGHDDNVILFPGLVARLVEKGMSSLKEKKLYDALTYFKQSTDLEPQHPQARYGLVITNIELNRLNEAKKYCESMLKEGIGEYFDVLQVYVSLLIQLGDYEEVVGLLETVMTEEKLPAKMAESFYHLLDFARNMTEGFEEIADEVDFGEKDSLEMVPSTDELIKVLEKGHPDQQWGAIQQLSHYDSSEVQNAYRAFLKDKDHSPVLKSYLLQILREMKHQGVYEVHKFNEQYQVNIEDLEDVFHEKFGNEVIHRLEHELGQENPSLFEMVGQVWWHYLFAIYPQAPIPLDIEVWACALHHMGNSLMEEETSYIEDVLPFYGSEKEATVTAVKQMKEIESLLFATDQTHT</sequence>
<comment type="caution">
    <text evidence="1">The sequence shown here is derived from an EMBL/GenBank/DDBJ whole genome shotgun (WGS) entry which is preliminary data.</text>
</comment>
<name>A0A3A9K653_9BACI</name>
<dbReference type="Gene3D" id="1.25.40.10">
    <property type="entry name" value="Tetratricopeptide repeat domain"/>
    <property type="match status" value="1"/>
</dbReference>
<accession>A0A3A9K653</accession>
<dbReference type="EMBL" id="PDOE01000010">
    <property type="protein sequence ID" value="RKL65962.1"/>
    <property type="molecule type" value="Genomic_DNA"/>
</dbReference>
<dbReference type="Proteomes" id="UP000281498">
    <property type="component" value="Unassembled WGS sequence"/>
</dbReference>
<dbReference type="AlphaFoldDB" id="A0A3A9K653"/>
<dbReference type="Pfam" id="PF14559">
    <property type="entry name" value="TPR_19"/>
    <property type="match status" value="1"/>
</dbReference>
<organism evidence="1 2">
    <name type="scientific">Salipaludibacillus neizhouensis</name>
    <dbReference type="NCBI Taxonomy" id="885475"/>
    <lineage>
        <taxon>Bacteria</taxon>
        <taxon>Bacillati</taxon>
        <taxon>Bacillota</taxon>
        <taxon>Bacilli</taxon>
        <taxon>Bacillales</taxon>
        <taxon>Bacillaceae</taxon>
    </lineage>
</organism>